<evidence type="ECO:0000256" key="11">
    <source>
        <dbReference type="ARBA" id="ARBA00022989"/>
    </source>
</evidence>
<evidence type="ECO:0000256" key="3">
    <source>
        <dbReference type="ARBA" id="ARBA00004906"/>
    </source>
</evidence>
<evidence type="ECO:0000256" key="7">
    <source>
        <dbReference type="ARBA" id="ARBA00022723"/>
    </source>
</evidence>
<sequence>MVKQKKHTMFDFYIPIAVVLGVAFVLYFCWLFRPGRTETVIAVATMLGQEPRQPPPVVQVQLEAQAQQPEKPKGLDQGTIDSYPRVVIGESGRMLKQDDDTCTICLTEYHVNDTLKIVPELCLFFAFICCACCCQIRRSHQRQMYILHIAATRIAAQPPPATTCTTTSGLDRGMIDAIPSVTLGEDGRMTKEEEDEKTCSICLSEYQPNEKLKILPQCLHGFHSDCIDQWLQSSGTCPICRVPPPRPHHES</sequence>
<protein>
    <recommendedName>
        <fullName evidence="4">RING-type E3 ubiquitin transferase</fullName>
        <ecNumber evidence="4">2.3.2.27</ecNumber>
    </recommendedName>
</protein>
<keyword evidence="9" id="KW-0833">Ubl conjugation pathway</keyword>
<comment type="pathway">
    <text evidence="3">Protein modification; protein ubiquitination.</text>
</comment>
<dbReference type="Pfam" id="PF13639">
    <property type="entry name" value="zf-RING_2"/>
    <property type="match status" value="1"/>
</dbReference>
<evidence type="ECO:0000256" key="12">
    <source>
        <dbReference type="ARBA" id="ARBA00023136"/>
    </source>
</evidence>
<dbReference type="GO" id="GO:0061630">
    <property type="term" value="F:ubiquitin protein ligase activity"/>
    <property type="evidence" value="ECO:0007669"/>
    <property type="project" value="UniProtKB-EC"/>
</dbReference>
<proteinExistence type="inferred from homology"/>
<dbReference type="GO" id="GO:0008270">
    <property type="term" value="F:zinc ion binding"/>
    <property type="evidence" value="ECO:0007669"/>
    <property type="project" value="UniProtKB-KW"/>
</dbReference>
<dbReference type="Proteomes" id="UP001153076">
    <property type="component" value="Unassembled WGS sequence"/>
</dbReference>
<dbReference type="SMART" id="SM00184">
    <property type="entry name" value="RING"/>
    <property type="match status" value="1"/>
</dbReference>
<keyword evidence="11 15" id="KW-1133">Transmembrane helix</keyword>
<evidence type="ECO:0000256" key="14">
    <source>
        <dbReference type="PROSITE-ProRule" id="PRU00175"/>
    </source>
</evidence>
<keyword evidence="8 14" id="KW-0863">Zinc-finger</keyword>
<dbReference type="AlphaFoldDB" id="A0A9Q1K1P5"/>
<evidence type="ECO:0000256" key="6">
    <source>
        <dbReference type="ARBA" id="ARBA00022692"/>
    </source>
</evidence>
<evidence type="ECO:0000256" key="5">
    <source>
        <dbReference type="ARBA" id="ARBA00022679"/>
    </source>
</evidence>
<keyword evidence="7" id="KW-0479">Metal-binding</keyword>
<keyword evidence="5" id="KW-0808">Transferase</keyword>
<dbReference type="InterPro" id="IPR013083">
    <property type="entry name" value="Znf_RING/FYVE/PHD"/>
</dbReference>
<organism evidence="17 18">
    <name type="scientific">Carnegiea gigantea</name>
    <dbReference type="NCBI Taxonomy" id="171969"/>
    <lineage>
        <taxon>Eukaryota</taxon>
        <taxon>Viridiplantae</taxon>
        <taxon>Streptophyta</taxon>
        <taxon>Embryophyta</taxon>
        <taxon>Tracheophyta</taxon>
        <taxon>Spermatophyta</taxon>
        <taxon>Magnoliopsida</taxon>
        <taxon>eudicotyledons</taxon>
        <taxon>Gunneridae</taxon>
        <taxon>Pentapetalae</taxon>
        <taxon>Caryophyllales</taxon>
        <taxon>Cactineae</taxon>
        <taxon>Cactaceae</taxon>
        <taxon>Cactoideae</taxon>
        <taxon>Echinocereeae</taxon>
        <taxon>Carnegiea</taxon>
    </lineage>
</organism>
<evidence type="ECO:0000256" key="2">
    <source>
        <dbReference type="ARBA" id="ARBA00004167"/>
    </source>
</evidence>
<comment type="caution">
    <text evidence="17">The sequence shown here is derived from an EMBL/GenBank/DDBJ whole genome shotgun (WGS) entry which is preliminary data.</text>
</comment>
<evidence type="ECO:0000256" key="10">
    <source>
        <dbReference type="ARBA" id="ARBA00022833"/>
    </source>
</evidence>
<evidence type="ECO:0000313" key="18">
    <source>
        <dbReference type="Proteomes" id="UP001153076"/>
    </source>
</evidence>
<keyword evidence="12 15" id="KW-0472">Membrane</keyword>
<accession>A0A9Q1K1P5</accession>
<feature type="transmembrane region" description="Helical" evidence="15">
    <location>
        <begin position="12"/>
        <end position="33"/>
    </location>
</feature>
<keyword evidence="18" id="KW-1185">Reference proteome</keyword>
<dbReference type="OrthoDB" id="8062037at2759"/>
<evidence type="ECO:0000256" key="15">
    <source>
        <dbReference type="SAM" id="Phobius"/>
    </source>
</evidence>
<evidence type="ECO:0000256" key="13">
    <source>
        <dbReference type="ARBA" id="ARBA00024209"/>
    </source>
</evidence>
<evidence type="ECO:0000259" key="16">
    <source>
        <dbReference type="PROSITE" id="PS50089"/>
    </source>
</evidence>
<evidence type="ECO:0000256" key="4">
    <source>
        <dbReference type="ARBA" id="ARBA00012483"/>
    </source>
</evidence>
<gene>
    <name evidence="17" type="ORF">Cgig2_028355</name>
</gene>
<evidence type="ECO:0000313" key="17">
    <source>
        <dbReference type="EMBL" id="KAJ8435169.1"/>
    </source>
</evidence>
<name>A0A9Q1K1P5_9CARY</name>
<feature type="domain" description="RING-type" evidence="16">
    <location>
        <begin position="199"/>
        <end position="241"/>
    </location>
</feature>
<dbReference type="PANTHER" id="PTHR46279">
    <property type="entry name" value="RING/U-BOX SUPERFAMILY PROTEIN"/>
    <property type="match status" value="1"/>
</dbReference>
<keyword evidence="6 15" id="KW-0812">Transmembrane</keyword>
<dbReference type="Gene3D" id="3.30.40.10">
    <property type="entry name" value="Zinc/RING finger domain, C3HC4 (zinc finger)"/>
    <property type="match status" value="1"/>
</dbReference>
<dbReference type="EC" id="2.3.2.27" evidence="4"/>
<dbReference type="PROSITE" id="PS50089">
    <property type="entry name" value="ZF_RING_2"/>
    <property type="match status" value="1"/>
</dbReference>
<dbReference type="GO" id="GO:0016020">
    <property type="term" value="C:membrane"/>
    <property type="evidence" value="ECO:0007669"/>
    <property type="project" value="UniProtKB-SubCell"/>
</dbReference>
<dbReference type="PANTHER" id="PTHR46279:SF10">
    <property type="entry name" value="RING-TYPE E3 UBIQUITIN TRANSFERASE"/>
    <property type="match status" value="1"/>
</dbReference>
<dbReference type="EMBL" id="JAKOGI010000428">
    <property type="protein sequence ID" value="KAJ8435169.1"/>
    <property type="molecule type" value="Genomic_DNA"/>
</dbReference>
<dbReference type="InterPro" id="IPR001841">
    <property type="entry name" value="Znf_RING"/>
</dbReference>
<keyword evidence="10" id="KW-0862">Zinc</keyword>
<dbReference type="CDD" id="cd16461">
    <property type="entry name" value="RING-H2_EL5-like"/>
    <property type="match status" value="1"/>
</dbReference>
<comment type="similarity">
    <text evidence="13">Belongs to the RING-type zinc finger family. ATL subfamily.</text>
</comment>
<evidence type="ECO:0000256" key="1">
    <source>
        <dbReference type="ARBA" id="ARBA00000900"/>
    </source>
</evidence>
<comment type="subcellular location">
    <subcellularLocation>
        <location evidence="2">Membrane</location>
        <topology evidence="2">Single-pass membrane protein</topology>
    </subcellularLocation>
</comment>
<comment type="catalytic activity">
    <reaction evidence="1">
        <text>S-ubiquitinyl-[E2 ubiquitin-conjugating enzyme]-L-cysteine + [acceptor protein]-L-lysine = [E2 ubiquitin-conjugating enzyme]-L-cysteine + N(6)-ubiquitinyl-[acceptor protein]-L-lysine.</text>
        <dbReference type="EC" id="2.3.2.27"/>
    </reaction>
</comment>
<dbReference type="InterPro" id="IPR046948">
    <property type="entry name" value="ATL20-22-like"/>
</dbReference>
<evidence type="ECO:0000256" key="8">
    <source>
        <dbReference type="ARBA" id="ARBA00022771"/>
    </source>
</evidence>
<dbReference type="SUPFAM" id="SSF57850">
    <property type="entry name" value="RING/U-box"/>
    <property type="match status" value="1"/>
</dbReference>
<reference evidence="17" key="1">
    <citation type="submission" date="2022-04" db="EMBL/GenBank/DDBJ databases">
        <title>Carnegiea gigantea Genome sequencing and assembly v2.</title>
        <authorList>
            <person name="Copetti D."/>
            <person name="Sanderson M.J."/>
            <person name="Burquez A."/>
            <person name="Wojciechowski M.F."/>
        </authorList>
    </citation>
    <scope>NUCLEOTIDE SEQUENCE</scope>
    <source>
        <strain evidence="17">SGP5-SGP5p</strain>
        <tissue evidence="17">Aerial part</tissue>
    </source>
</reference>
<evidence type="ECO:0000256" key="9">
    <source>
        <dbReference type="ARBA" id="ARBA00022786"/>
    </source>
</evidence>